<sequence>MRKLLATTTRGLVEAAEIAESEYTHLPAQASYRVQFIQESVRKYILHQRIATTHSSTSMWYEIGAANNVLALSCLNYIKAVCVDTGARESMVERWKGSHYTSLTEYMRNWSFLDYAMRFRFEHAVLAEVHYFPQSEIFDSRTSATCATAIPPWWESFIKHLQQNPRGGLLAAGEQTSLEQIHSYSTGICVCFQPRFPDRRPCDVQPNFHETTGTIESTVFDCSHGEREEPSSALTGSELSFRSPLDLWLASKRDDIVPNLLRPGGKVEKGDRKHSPHVAAITSASLNSLHLLLRHGAAVAECETSNLYGGTSTEILGMNALAAARGRDVAFMETLLAVAERQRLPFQYYMTAHFQAVLWRQAQHAQLLESTMARQFNEALIGDLKVLIQVREGPPPDQIFLRRFANTARRSNALRLPRSPTTTLSDYHALRLPRSPTTTLFDYHSVQRGFIIHMLLRMRWGGLPGG</sequence>
<organism evidence="1 2">
    <name type="scientific">Fonsecaea nubica</name>
    <dbReference type="NCBI Taxonomy" id="856822"/>
    <lineage>
        <taxon>Eukaryota</taxon>
        <taxon>Fungi</taxon>
        <taxon>Dikarya</taxon>
        <taxon>Ascomycota</taxon>
        <taxon>Pezizomycotina</taxon>
        <taxon>Eurotiomycetes</taxon>
        <taxon>Chaetothyriomycetidae</taxon>
        <taxon>Chaetothyriales</taxon>
        <taxon>Herpotrichiellaceae</taxon>
        <taxon>Fonsecaea</taxon>
    </lineage>
</organism>
<keyword evidence="2" id="KW-1185">Reference proteome</keyword>
<dbReference type="AlphaFoldDB" id="A0A178CLK8"/>
<gene>
    <name evidence="1" type="ORF">AYO20_09095</name>
</gene>
<dbReference type="InterPro" id="IPR036770">
    <property type="entry name" value="Ankyrin_rpt-contain_sf"/>
</dbReference>
<dbReference type="EMBL" id="LVCJ01000080">
    <property type="protein sequence ID" value="OAL29711.1"/>
    <property type="molecule type" value="Genomic_DNA"/>
</dbReference>
<evidence type="ECO:0000313" key="2">
    <source>
        <dbReference type="Proteomes" id="UP000185904"/>
    </source>
</evidence>
<dbReference type="GeneID" id="34592495"/>
<name>A0A178CLK8_9EURO</name>
<accession>A0A178CLK8</accession>
<dbReference type="Gene3D" id="1.25.40.20">
    <property type="entry name" value="Ankyrin repeat-containing domain"/>
    <property type="match status" value="1"/>
</dbReference>
<reference evidence="1 2" key="1">
    <citation type="submission" date="2016-03" db="EMBL/GenBank/DDBJ databases">
        <title>The draft genome sequence of Fonsecaea nubica causative agent of cutaneous subcutaneous infection in human host.</title>
        <authorList>
            <person name="Costa F."/>
            <person name="Sybren D.H."/>
            <person name="Raittz R.T."/>
            <person name="Weiss V.A."/>
            <person name="Leao A.C."/>
            <person name="Gomes R."/>
            <person name="De Souza E.M."/>
            <person name="Pedrosa F.O."/>
            <person name="Steffens M.B."/>
            <person name="Bombassaro A."/>
            <person name="Tadra-Sfeir M.Z."/>
            <person name="Moreno L.F."/>
            <person name="Najafzadeh M.J."/>
            <person name="Felipe M.S."/>
            <person name="Teixeira M."/>
            <person name="Sun J."/>
            <person name="Xi L."/>
            <person name="Castro M.A."/>
            <person name="Vicente V.A."/>
        </authorList>
    </citation>
    <scope>NUCLEOTIDE SEQUENCE [LARGE SCALE GENOMIC DNA]</scope>
    <source>
        <strain evidence="1 2">CBS 269.64</strain>
    </source>
</reference>
<dbReference type="Proteomes" id="UP000185904">
    <property type="component" value="Unassembled WGS sequence"/>
</dbReference>
<evidence type="ECO:0000313" key="1">
    <source>
        <dbReference type="EMBL" id="OAL29711.1"/>
    </source>
</evidence>
<dbReference type="RefSeq" id="XP_022496641.1">
    <property type="nucleotide sequence ID" value="XM_022647367.1"/>
</dbReference>
<comment type="caution">
    <text evidence="1">The sequence shown here is derived from an EMBL/GenBank/DDBJ whole genome shotgun (WGS) entry which is preliminary data.</text>
</comment>
<protein>
    <submittedName>
        <fullName evidence="1">Uncharacterized protein</fullName>
    </submittedName>
</protein>
<proteinExistence type="predicted"/>